<proteinExistence type="inferred from homology"/>
<comment type="caution">
    <text evidence="8">The sequence shown here is derived from an EMBL/GenBank/DDBJ whole genome shotgun (WGS) entry which is preliminary data.</text>
</comment>
<feature type="domain" description="Sulfotransferase" evidence="6">
    <location>
        <begin position="247"/>
        <end position="496"/>
    </location>
</feature>
<dbReference type="GO" id="GO:0008146">
    <property type="term" value="F:sulfotransferase activity"/>
    <property type="evidence" value="ECO:0007669"/>
    <property type="project" value="InterPro"/>
</dbReference>
<evidence type="ECO:0000259" key="7">
    <source>
        <dbReference type="Pfam" id="PF05118"/>
    </source>
</evidence>
<evidence type="ECO:0000256" key="2">
    <source>
        <dbReference type="ARBA" id="ARBA00022679"/>
    </source>
</evidence>
<name>A0AAD5ME94_PYTIN</name>
<dbReference type="Pfam" id="PF00685">
    <property type="entry name" value="Sulfotransfer_1"/>
    <property type="match status" value="1"/>
</dbReference>
<dbReference type="PANTHER" id="PTHR10605:SF56">
    <property type="entry name" value="BIFUNCTIONAL HEPARAN SULFATE N-DEACETYLASE_N-SULFOTRANSFERASE"/>
    <property type="match status" value="1"/>
</dbReference>
<feature type="binding site" evidence="5">
    <location>
        <position position="364"/>
    </location>
    <ligand>
        <name>3'-phosphoadenylyl sulfate</name>
        <dbReference type="ChEBI" id="CHEBI:58339"/>
    </ligand>
</feature>
<accession>A0AAD5ME94</accession>
<evidence type="ECO:0000313" key="9">
    <source>
        <dbReference type="Proteomes" id="UP001209570"/>
    </source>
</evidence>
<dbReference type="EMBL" id="JAKCXM010000060">
    <property type="protein sequence ID" value="KAJ0404587.1"/>
    <property type="molecule type" value="Genomic_DNA"/>
</dbReference>
<dbReference type="InterPro" id="IPR007803">
    <property type="entry name" value="Asp/Arg/Pro-Hydrxlase"/>
</dbReference>
<keyword evidence="9" id="KW-1185">Reference proteome</keyword>
<feature type="domain" description="Aspartyl/asparaginy/proline hydroxylase" evidence="7">
    <location>
        <begin position="119"/>
        <end position="212"/>
    </location>
</feature>
<dbReference type="InterPro" id="IPR037359">
    <property type="entry name" value="NST/OST"/>
</dbReference>
<dbReference type="Gene3D" id="3.40.50.300">
    <property type="entry name" value="P-loop containing nucleotide triphosphate hydrolases"/>
    <property type="match status" value="1"/>
</dbReference>
<evidence type="ECO:0000313" key="8">
    <source>
        <dbReference type="EMBL" id="KAJ0404587.1"/>
    </source>
</evidence>
<dbReference type="Pfam" id="PF05118">
    <property type="entry name" value="Asp_Arg_Hydrox"/>
    <property type="match status" value="1"/>
</dbReference>
<feature type="active site" description="For sulfotransferase activity" evidence="4">
    <location>
        <position position="255"/>
    </location>
</feature>
<dbReference type="InterPro" id="IPR027417">
    <property type="entry name" value="P-loop_NTPase"/>
</dbReference>
<organism evidence="8 9">
    <name type="scientific">Pythium insidiosum</name>
    <name type="common">Pythiosis disease agent</name>
    <dbReference type="NCBI Taxonomy" id="114742"/>
    <lineage>
        <taxon>Eukaryota</taxon>
        <taxon>Sar</taxon>
        <taxon>Stramenopiles</taxon>
        <taxon>Oomycota</taxon>
        <taxon>Peronosporomycetes</taxon>
        <taxon>Pythiales</taxon>
        <taxon>Pythiaceae</taxon>
        <taxon>Pythium</taxon>
    </lineage>
</organism>
<evidence type="ECO:0000256" key="1">
    <source>
        <dbReference type="ARBA" id="ARBA00007730"/>
    </source>
</evidence>
<evidence type="ECO:0008006" key="10">
    <source>
        <dbReference type="Google" id="ProtNLM"/>
    </source>
</evidence>
<keyword evidence="2" id="KW-0808">Transferase</keyword>
<evidence type="ECO:0000256" key="4">
    <source>
        <dbReference type="PIRSR" id="PIRSR637359-1"/>
    </source>
</evidence>
<dbReference type="InterPro" id="IPR027443">
    <property type="entry name" value="IPNS-like_sf"/>
</dbReference>
<dbReference type="Gene3D" id="2.60.120.330">
    <property type="entry name" value="B-lactam Antibiotic, Isopenicillin N Synthase, Chain"/>
    <property type="match status" value="1"/>
</dbReference>
<dbReference type="SUPFAM" id="SSF52540">
    <property type="entry name" value="P-loop containing nucleoside triphosphate hydrolases"/>
    <property type="match status" value="1"/>
</dbReference>
<protein>
    <recommendedName>
        <fullName evidence="10">Aspartyl/asparaginy/proline hydroxylase domain-containing protein</fullName>
    </recommendedName>
</protein>
<comment type="similarity">
    <text evidence="1">Belongs to the aspartyl/asparaginyl beta-hydroxylase family.</text>
</comment>
<dbReference type="AlphaFoldDB" id="A0AAD5ME94"/>
<evidence type="ECO:0000259" key="6">
    <source>
        <dbReference type="Pfam" id="PF00685"/>
    </source>
</evidence>
<sequence length="534" mass="61494">MAITSPISPLEIPLDQKQVPMSELDPAISSQFEIVVERQREIDISGLQRRILEGGEQLWDPAHQRDNVPIQRAGHDKWGIGKVVFIFCDDFISKVYMFPWFDKWRAELDAVFEQINIPLDRVIRCILARMPPGSDIPTHHDTGSWVSKSHRMHIPIFTDAAIDFSVGINEQSMVRREFKQGCLYELNNASKHRVTNHWNQPRVHLIFDYVEPDYPLEKLVLKPDMVLHQTRRTLDLSTDAGSRVAPSFMIIGVQKAGTTSLYDYITQHDLVVPAKRKETHYFDWRWNPKLPTIYAPEGAEKHLAFYHNFFEKELLHKCPSLMTGEATPSYLLGGRLVIQRFQRVIPHCRKILVILRNPIDRAYSHYCMTADKEGNEAQLRNRGHHHLKGRTFEQIVEAEMADLAAQDVTPDMSFDAFDERVLSKAVVPDHGGHSFLTRGLYALQLEGWFEAFGRENVLVLTLDEMKSTEGLHSTMDRVFEFLELPPHRIEDASAKNTRRYEPMSEATRAKLAAFYAPYNAKLNELLGRDLGWDA</sequence>
<evidence type="ECO:0000256" key="5">
    <source>
        <dbReference type="PIRSR" id="PIRSR637359-2"/>
    </source>
</evidence>
<dbReference type="PANTHER" id="PTHR10605">
    <property type="entry name" value="HEPARAN SULFATE SULFOTRANSFERASE"/>
    <property type="match status" value="1"/>
</dbReference>
<keyword evidence="3" id="KW-0325">Glycoprotein</keyword>
<evidence type="ECO:0000256" key="3">
    <source>
        <dbReference type="ARBA" id="ARBA00023180"/>
    </source>
</evidence>
<dbReference type="Proteomes" id="UP001209570">
    <property type="component" value="Unassembled WGS sequence"/>
</dbReference>
<dbReference type="SUPFAM" id="SSF51197">
    <property type="entry name" value="Clavaminate synthase-like"/>
    <property type="match status" value="1"/>
</dbReference>
<gene>
    <name evidence="8" type="ORF">P43SY_005545</name>
</gene>
<dbReference type="InterPro" id="IPR000863">
    <property type="entry name" value="Sulfotransferase_dom"/>
</dbReference>
<feature type="binding site" evidence="5">
    <location>
        <position position="356"/>
    </location>
    <ligand>
        <name>3'-phosphoadenylyl sulfate</name>
        <dbReference type="ChEBI" id="CHEBI:58339"/>
    </ligand>
</feature>
<reference evidence="8" key="1">
    <citation type="submission" date="2021-12" db="EMBL/GenBank/DDBJ databases">
        <title>Prjna785345.</title>
        <authorList>
            <person name="Rujirawat T."/>
            <person name="Krajaejun T."/>
        </authorList>
    </citation>
    <scope>NUCLEOTIDE SEQUENCE</scope>
    <source>
        <strain evidence="8">Pi057C3</strain>
    </source>
</reference>